<evidence type="ECO:0000313" key="1">
    <source>
        <dbReference type="EMBL" id="GAL72217.1"/>
    </source>
</evidence>
<gene>
    <name evidence="1" type="ORF">JCM19302_2134</name>
</gene>
<dbReference type="Pfam" id="PF03993">
    <property type="entry name" value="DUF349"/>
    <property type="match status" value="3"/>
</dbReference>
<evidence type="ECO:0000313" key="2">
    <source>
        <dbReference type="Proteomes" id="UP000029646"/>
    </source>
</evidence>
<reference evidence="1 2" key="1">
    <citation type="journal article" date="2014" name="Genome Announc.">
        <title>Draft Genome Sequence of Marine Flavobacterium Jejuia pallidilutea Strain 11shimoA1 and Pigmentation Mutants.</title>
        <authorList>
            <person name="Takatani N."/>
            <person name="Nakanishi M."/>
            <person name="Meirelles P."/>
            <person name="Mino S."/>
            <person name="Suda W."/>
            <person name="Oshima K."/>
            <person name="Hattori M."/>
            <person name="Ohkuma M."/>
            <person name="Hosokawa M."/>
            <person name="Miyashita K."/>
            <person name="Thompson F.L."/>
            <person name="Niwa A."/>
            <person name="Sawabe T."/>
            <person name="Sawabe T."/>
        </authorList>
    </citation>
    <scope>NUCLEOTIDE SEQUENCE [LARGE SCALE GENOMIC DNA]</scope>
    <source>
        <strain evidence="2">JCM19302</strain>
    </source>
</reference>
<sequence>MIIERAEELAKDDDAMRAFRELQELHKMWKEELGPVDKEHREAIWERFKAATKAINEKKQLYFKEIDKIYEKNLEKKEEIIAAIEAIASEKTNSHGLWQKKIKEIEALRENFFNAGKVPIKVNEATWAKFKEAVRNFNRKKNAFYKELKKEQYDNLQKKRELVKIAEDNKDSEDFDATTPLMKKIQSDWKKIGHVPRKDSDKIWKQFKTACNFYFDRLHAKRNEANKEFIEAFKKKQELLDTLKNIEFSDDKNKDLEKIKAHVNTWKNLGRVPNDKRFIEGKFNKTVDALFSKLKIDKMKLK</sequence>
<dbReference type="AlphaFoldDB" id="A0A090WXW9"/>
<protein>
    <recommendedName>
        <fullName evidence="3">DUF349 domain-containing protein</fullName>
    </recommendedName>
</protein>
<comment type="caution">
    <text evidence="1">The sequence shown here is derived from an EMBL/GenBank/DDBJ whole genome shotgun (WGS) entry which is preliminary data.</text>
</comment>
<dbReference type="Proteomes" id="UP000029646">
    <property type="component" value="Unassembled WGS sequence"/>
</dbReference>
<name>A0A090WXW9_9FLAO</name>
<evidence type="ECO:0008006" key="3">
    <source>
        <dbReference type="Google" id="ProtNLM"/>
    </source>
</evidence>
<proteinExistence type="predicted"/>
<dbReference type="InterPro" id="IPR007139">
    <property type="entry name" value="DUF349"/>
</dbReference>
<dbReference type="EMBL" id="BBNS01000021">
    <property type="protein sequence ID" value="GAL72217.1"/>
    <property type="molecule type" value="Genomic_DNA"/>
</dbReference>
<accession>A0A090WXW9</accession>
<organism evidence="1 2">
    <name type="scientific">Jejuia pallidilutea</name>
    <dbReference type="NCBI Taxonomy" id="504487"/>
    <lineage>
        <taxon>Bacteria</taxon>
        <taxon>Pseudomonadati</taxon>
        <taxon>Bacteroidota</taxon>
        <taxon>Flavobacteriia</taxon>
        <taxon>Flavobacteriales</taxon>
        <taxon>Flavobacteriaceae</taxon>
        <taxon>Jejuia</taxon>
    </lineage>
</organism>